<dbReference type="InterPro" id="IPR027417">
    <property type="entry name" value="P-loop_NTPase"/>
</dbReference>
<keyword evidence="2" id="KW-1185">Reference proteome</keyword>
<protein>
    <submittedName>
        <fullName evidence="1">Uncharacterized protein</fullName>
    </submittedName>
</protein>
<dbReference type="EMBL" id="ON704650">
    <property type="protein sequence ID" value="UZE89740.1"/>
    <property type="molecule type" value="Genomic_DNA"/>
</dbReference>
<name>A0A9E8BWC1_9ABAC</name>
<proteinExistence type="predicted"/>
<sequence length="170" mass="19660">MESTDKNYYISIYQHIASDFGSEKITNIKIVVLHENKNIDIEVVPACKKYETYLKTLYTNGVPTIFNIFMFYGDHGLGKTYAAFQFAKILSKNTNVILISLSMEAFLTYNDINVVTIILKKLDVNEALTFAHNYQVEHFHNNNFSCIDEKINLFDKYNLRVLINNVHVCV</sequence>
<dbReference type="SUPFAM" id="SSF52540">
    <property type="entry name" value="P-loop containing nucleoside triphosphate hydrolases"/>
    <property type="match status" value="1"/>
</dbReference>
<evidence type="ECO:0000313" key="2">
    <source>
        <dbReference type="Proteomes" id="UP001264959"/>
    </source>
</evidence>
<reference evidence="1" key="1">
    <citation type="journal article" date="2022" name="Viruses">
        <title>The Parapoynx stagnalis Nucleopolyhedrovirus (PastNPV), a Divergent Member of the Alphabaculovirus Group I Clade, Encodes a Homolog of Ran GTPase.</title>
        <authorList>
            <person name="Harrison R.L."/>
            <person name="Rowley D.L."/>
        </authorList>
    </citation>
    <scope>NUCLEOTIDE SEQUENCE</scope>
    <source>
        <strain evidence="1">BCIPV-473</strain>
    </source>
</reference>
<evidence type="ECO:0000313" key="1">
    <source>
        <dbReference type="EMBL" id="UZE89740.1"/>
    </source>
</evidence>
<organism evidence="1 2">
    <name type="scientific">Parapoynx stagnalis nucleopolyhedrovirus</name>
    <dbReference type="NCBI Taxonomy" id="2993413"/>
    <lineage>
        <taxon>Viruses</taxon>
        <taxon>Viruses incertae sedis</taxon>
        <taxon>Naldaviricetes</taxon>
        <taxon>Lefavirales</taxon>
        <taxon>Baculoviridae</taxon>
        <taxon>Alphabaculovirus</taxon>
        <taxon>Alphabaculovirus pastagnalis</taxon>
    </lineage>
</organism>
<dbReference type="Proteomes" id="UP001264959">
    <property type="component" value="Segment"/>
</dbReference>
<accession>A0A9E8BWC1</accession>